<proteinExistence type="predicted"/>
<dbReference type="GeneID" id="84591550"/>
<protein>
    <submittedName>
        <fullName evidence="1">Uncharacterized protein</fullName>
    </submittedName>
</protein>
<evidence type="ECO:0000313" key="1">
    <source>
        <dbReference type="RefSeq" id="XP_059603854.1"/>
    </source>
</evidence>
<sequence length="189" mass="20872">MDTILFLGPHTGFHPIRAFTIFRASEWDPKRIFGISKLFRQISTVGPGCGTEDLECEGRFCKGMPEEVWAGDVVRGMLASIRSLRVEIKESWDGSEGQRCRVIAAIGWKTTRQSGDKRVRQAILGRSTAQDDGARSFSSQIMIRGASHDKMTRGGSCQNIDVTTVTYLDGVVGDPANTDTTKWVRDSAQ</sequence>
<dbReference type="KEGG" id="ang:An07g10380"/>
<reference evidence="1" key="1">
    <citation type="submission" date="2025-02" db="EMBL/GenBank/DDBJ databases">
        <authorList>
            <consortium name="NCBI Genome Project"/>
        </authorList>
    </citation>
    <scope>NUCLEOTIDE SEQUENCE</scope>
</reference>
<dbReference type="VEuPathDB" id="FungiDB:An07g10380"/>
<name>A0AAJ8BV55_ASPNG</name>
<gene>
    <name evidence="1" type="ORF">An07g10380</name>
</gene>
<accession>A0AAJ8BV55</accession>
<dbReference type="AlphaFoldDB" id="A0AAJ8BV55"/>
<dbReference type="RefSeq" id="XP_059603854.1">
    <property type="nucleotide sequence ID" value="XM_059748755.1"/>
</dbReference>
<organism evidence="1">
    <name type="scientific">Aspergillus niger</name>
    <dbReference type="NCBI Taxonomy" id="5061"/>
    <lineage>
        <taxon>Eukaryota</taxon>
        <taxon>Fungi</taxon>
        <taxon>Dikarya</taxon>
        <taxon>Ascomycota</taxon>
        <taxon>Pezizomycotina</taxon>
        <taxon>Eurotiomycetes</taxon>
        <taxon>Eurotiomycetidae</taxon>
        <taxon>Eurotiales</taxon>
        <taxon>Aspergillaceae</taxon>
        <taxon>Aspergillus</taxon>
        <taxon>Aspergillus subgen. Circumdati</taxon>
    </lineage>
</organism>
<reference evidence="1" key="2">
    <citation type="submission" date="2025-08" db="UniProtKB">
        <authorList>
            <consortium name="RefSeq"/>
        </authorList>
    </citation>
    <scope>IDENTIFICATION</scope>
</reference>